<comment type="similarity">
    <text evidence="2 4">Belongs to the calycin superfamily. Lipocalin family.</text>
</comment>
<accession>I3MSN7</accession>
<reference evidence="7" key="3">
    <citation type="submission" date="2025-09" db="UniProtKB">
        <authorList>
            <consortium name="Ensembl"/>
        </authorList>
    </citation>
    <scope>IDENTIFICATION</scope>
</reference>
<dbReference type="InParanoid" id="I3MSN7"/>
<dbReference type="GO" id="GO:0048469">
    <property type="term" value="P:cell maturation"/>
    <property type="evidence" value="ECO:0007669"/>
    <property type="project" value="Ensembl"/>
</dbReference>
<keyword evidence="5" id="KW-0732">Signal</keyword>
<dbReference type="Gene3D" id="2.40.128.20">
    <property type="match status" value="1"/>
</dbReference>
<evidence type="ECO:0000256" key="3">
    <source>
        <dbReference type="ARBA" id="ARBA00022525"/>
    </source>
</evidence>
<evidence type="ECO:0000313" key="8">
    <source>
        <dbReference type="Proteomes" id="UP000005215"/>
    </source>
</evidence>
<reference evidence="7" key="2">
    <citation type="submission" date="2025-08" db="UniProtKB">
        <authorList>
            <consortium name="Ensembl"/>
        </authorList>
    </citation>
    <scope>IDENTIFICATION</scope>
</reference>
<sequence length="184" mass="20817">MRVLQLGALLVLVFMPSTQLVWLGRLNPKQLLGPWYLLAVASHEKGFMVEKNTKYVEGVMVTLTPENTLKVLSTRHGLEGCTQNAMELSRQSSRWVFENPALGVLQYRVLGTNFRDYAIVLTQMEIEEEAFNTLGLYSRMEMASQEALQLFTKWSRNLGFLSQQQAQLQKDCDLLAMTLLQGGG</sequence>
<dbReference type="PANTHER" id="PTHR11430:SF10">
    <property type="entry name" value="EPIDIDYMAL-SPECIFIC LIPOCALIN-6"/>
    <property type="match status" value="1"/>
</dbReference>
<keyword evidence="8" id="KW-1185">Reference proteome</keyword>
<gene>
    <name evidence="7" type="primary">LCN6</name>
</gene>
<dbReference type="InterPro" id="IPR012674">
    <property type="entry name" value="Calycin"/>
</dbReference>
<evidence type="ECO:0000256" key="5">
    <source>
        <dbReference type="SAM" id="SignalP"/>
    </source>
</evidence>
<evidence type="ECO:0000259" key="6">
    <source>
        <dbReference type="Pfam" id="PF00061"/>
    </source>
</evidence>
<feature type="domain" description="Lipocalin/cytosolic fatty-acid binding" evidence="6">
    <location>
        <begin position="33"/>
        <end position="164"/>
    </location>
</feature>
<dbReference type="STRING" id="43179.ENSSTOP00000015132"/>
<dbReference type="SUPFAM" id="SSF50814">
    <property type="entry name" value="Lipocalins"/>
    <property type="match status" value="1"/>
</dbReference>
<dbReference type="InterPro" id="IPR000566">
    <property type="entry name" value="Lipocln_cytosolic_FA-bd_dom"/>
</dbReference>
<dbReference type="PROSITE" id="PS00213">
    <property type="entry name" value="LIPOCALIN"/>
    <property type="match status" value="1"/>
</dbReference>
<dbReference type="InterPro" id="IPR022272">
    <property type="entry name" value="Lipocalin_CS"/>
</dbReference>
<dbReference type="InterPro" id="IPR002345">
    <property type="entry name" value="Lipocalin"/>
</dbReference>
<dbReference type="Ensembl" id="ENSSTOT00000025459.2">
    <property type="protein sequence ID" value="ENSSTOP00000015132.2"/>
    <property type="gene ID" value="ENSSTOG00000021330.2"/>
</dbReference>
<name>I3MSN7_ICTTR</name>
<dbReference type="Proteomes" id="UP000005215">
    <property type="component" value="Unassembled WGS sequence"/>
</dbReference>
<dbReference type="PANTHER" id="PTHR11430">
    <property type="entry name" value="LIPOCALIN"/>
    <property type="match status" value="1"/>
</dbReference>
<keyword evidence="3" id="KW-0964">Secreted</keyword>
<evidence type="ECO:0000313" key="7">
    <source>
        <dbReference type="Ensembl" id="ENSSTOP00000015132.2"/>
    </source>
</evidence>
<protein>
    <submittedName>
        <fullName evidence="7">Lipocalin 6</fullName>
    </submittedName>
</protein>
<dbReference type="EMBL" id="AGTP01090708">
    <property type="status" value="NOT_ANNOTATED_CDS"/>
    <property type="molecule type" value="Genomic_DNA"/>
</dbReference>
<dbReference type="GeneTree" id="ENSGT01050000244868"/>
<feature type="signal peptide" evidence="5">
    <location>
        <begin position="1"/>
        <end position="20"/>
    </location>
</feature>
<evidence type="ECO:0000256" key="4">
    <source>
        <dbReference type="RuleBase" id="RU003695"/>
    </source>
</evidence>
<evidence type="ECO:0000256" key="2">
    <source>
        <dbReference type="ARBA" id="ARBA00006889"/>
    </source>
</evidence>
<dbReference type="Pfam" id="PF00061">
    <property type="entry name" value="Lipocalin"/>
    <property type="match status" value="1"/>
</dbReference>
<dbReference type="GO" id="GO:0036094">
    <property type="term" value="F:small molecule binding"/>
    <property type="evidence" value="ECO:0007669"/>
    <property type="project" value="InterPro"/>
</dbReference>
<dbReference type="eggNOG" id="ENOG502T76S">
    <property type="taxonomic scope" value="Eukaryota"/>
</dbReference>
<organism evidence="7 8">
    <name type="scientific">Ictidomys tridecemlineatus</name>
    <name type="common">Thirteen-lined ground squirrel</name>
    <name type="synonym">Spermophilus tridecemlineatus</name>
    <dbReference type="NCBI Taxonomy" id="43179"/>
    <lineage>
        <taxon>Eukaryota</taxon>
        <taxon>Metazoa</taxon>
        <taxon>Chordata</taxon>
        <taxon>Craniata</taxon>
        <taxon>Vertebrata</taxon>
        <taxon>Euteleostomi</taxon>
        <taxon>Mammalia</taxon>
        <taxon>Eutheria</taxon>
        <taxon>Euarchontoglires</taxon>
        <taxon>Glires</taxon>
        <taxon>Rodentia</taxon>
        <taxon>Sciuromorpha</taxon>
        <taxon>Sciuridae</taxon>
        <taxon>Xerinae</taxon>
        <taxon>Marmotini</taxon>
        <taxon>Ictidomys</taxon>
    </lineage>
</organism>
<reference evidence="8" key="1">
    <citation type="submission" date="2011-11" db="EMBL/GenBank/DDBJ databases">
        <title>The Draft Genome of Spermophilus tridecemlineatus.</title>
        <authorList>
            <consortium name="The Broad Institute Genome Assembly &amp; Analysis Group"/>
            <consortium name="Computational R&amp;D Group"/>
            <consortium name="and Sequencing Platform"/>
            <person name="Di Palma F."/>
            <person name="Alfoldi J."/>
            <person name="Johnson J."/>
            <person name="Berlin A."/>
            <person name="Gnerre S."/>
            <person name="Jaffe D."/>
            <person name="MacCallum I."/>
            <person name="Young S."/>
            <person name="Walker B.J."/>
            <person name="Lindblad-Toh K."/>
        </authorList>
    </citation>
    <scope>NUCLEOTIDE SEQUENCE [LARGE SCALE GENOMIC DNA]</scope>
</reference>
<dbReference type="GO" id="GO:0007340">
    <property type="term" value="P:acrosome reaction"/>
    <property type="evidence" value="ECO:0007669"/>
    <property type="project" value="Ensembl"/>
</dbReference>
<dbReference type="GO" id="GO:0051592">
    <property type="term" value="P:response to calcium ion"/>
    <property type="evidence" value="ECO:0007669"/>
    <property type="project" value="Ensembl"/>
</dbReference>
<dbReference type="GO" id="GO:0055074">
    <property type="term" value="P:calcium ion homeostasis"/>
    <property type="evidence" value="ECO:0007669"/>
    <property type="project" value="Ensembl"/>
</dbReference>
<dbReference type="HOGENOM" id="CLU_1622859_0_0_1"/>
<feature type="chain" id="PRO_5012745601" evidence="5">
    <location>
        <begin position="21"/>
        <end position="184"/>
    </location>
</feature>
<proteinExistence type="inferred from homology"/>
<evidence type="ECO:0000256" key="1">
    <source>
        <dbReference type="ARBA" id="ARBA00004613"/>
    </source>
</evidence>
<dbReference type="GO" id="GO:0019725">
    <property type="term" value="P:cellular homeostasis"/>
    <property type="evidence" value="ECO:0007669"/>
    <property type="project" value="Ensembl"/>
</dbReference>
<dbReference type="GO" id="GO:0005576">
    <property type="term" value="C:extracellular region"/>
    <property type="evidence" value="ECO:0007669"/>
    <property type="project" value="UniProtKB-SubCell"/>
</dbReference>
<dbReference type="AlphaFoldDB" id="I3MSN7"/>
<dbReference type="FunCoup" id="I3MSN7">
    <property type="interactions" value="12"/>
</dbReference>
<comment type="subcellular location">
    <subcellularLocation>
        <location evidence="1">Secreted</location>
    </subcellularLocation>
</comment>